<evidence type="ECO:0000313" key="1">
    <source>
        <dbReference type="EMBL" id="MCK1788686.1"/>
    </source>
</evidence>
<name>A0ABT0ESJ7_9PSED</name>
<keyword evidence="2" id="KW-1185">Reference proteome</keyword>
<reference evidence="1 2" key="1">
    <citation type="submission" date="2022-02" db="EMBL/GenBank/DDBJ databases">
        <title>Comparative genomics of the first Antarctic Pseudomonas spp. capable of biotransforming 2,4,6-Trinitrotoluene.</title>
        <authorList>
            <person name="Cabrera M.A."/>
            <person name="Marquez S.L."/>
            <person name="Perez-Donoso J.M."/>
        </authorList>
    </citation>
    <scope>NUCLEOTIDE SEQUENCE [LARGE SCALE GENOMIC DNA]</scope>
    <source>
        <strain evidence="1 2">TNT19</strain>
    </source>
</reference>
<protein>
    <submittedName>
        <fullName evidence="1">Uncharacterized protein</fullName>
    </submittedName>
</protein>
<accession>A0ABT0ESJ7</accession>
<gene>
    <name evidence="1" type="ORF">L9059_00465</name>
</gene>
<proteinExistence type="predicted"/>
<sequence length="145" mass="16048">MKNLNYRGNLVLFLALANDLITSWEAGRQAAISQGSFSDNPYLPSTYDHEEWSRGFANGLRDAVVSRVGTNVDALVVAPASNIQVQSFPERSFWAEANRLQLCHSLSNEQLAARLGVRLDQLNEAMILHRFYDADAIPVGVREAG</sequence>
<dbReference type="Proteomes" id="UP001299876">
    <property type="component" value="Unassembled WGS sequence"/>
</dbReference>
<comment type="caution">
    <text evidence="1">The sequence shown here is derived from an EMBL/GenBank/DDBJ whole genome shotgun (WGS) entry which is preliminary data.</text>
</comment>
<dbReference type="EMBL" id="JAKNRW010000001">
    <property type="protein sequence ID" value="MCK1788686.1"/>
    <property type="molecule type" value="Genomic_DNA"/>
</dbReference>
<organism evidence="1 2">
    <name type="scientific">Pseudomonas violetae</name>
    <dbReference type="NCBI Taxonomy" id="2915813"/>
    <lineage>
        <taxon>Bacteria</taxon>
        <taxon>Pseudomonadati</taxon>
        <taxon>Pseudomonadota</taxon>
        <taxon>Gammaproteobacteria</taxon>
        <taxon>Pseudomonadales</taxon>
        <taxon>Pseudomonadaceae</taxon>
        <taxon>Pseudomonas</taxon>
    </lineage>
</organism>
<evidence type="ECO:0000313" key="2">
    <source>
        <dbReference type="Proteomes" id="UP001299876"/>
    </source>
</evidence>
<dbReference type="RefSeq" id="WP_247285629.1">
    <property type="nucleotide sequence ID" value="NZ_JAKNRW010000001.1"/>
</dbReference>